<reference evidence="3 5" key="2">
    <citation type="submission" date="2018-08" db="EMBL/GenBank/DDBJ databases">
        <title>Genetic Globetrotter - A new plasmid hitch-hiking vast phylogenetic and geographic distances.</title>
        <authorList>
            <person name="Vollmers J."/>
            <person name="Petersen J."/>
        </authorList>
    </citation>
    <scope>NUCLEOTIDE SEQUENCE [LARGE SCALE GENOMIC DNA]</scope>
    <source>
        <strain evidence="3 5">DSM 26383</strain>
    </source>
</reference>
<dbReference type="SUPFAM" id="SSF49777">
    <property type="entry name" value="PEBP-like"/>
    <property type="match status" value="1"/>
</dbReference>
<name>A0A0T5P8U9_9RHOB</name>
<dbReference type="Proteomes" id="UP000051401">
    <property type="component" value="Unassembled WGS sequence"/>
</dbReference>
<evidence type="ECO:0000313" key="3">
    <source>
        <dbReference type="EMBL" id="QEW24486.1"/>
    </source>
</evidence>
<gene>
    <name evidence="3" type="ORF">RIdsm_00265</name>
    <name evidence="2" type="ORF">XM52_12190</name>
</gene>
<dbReference type="EMBL" id="CP031598">
    <property type="protein sequence ID" value="QEW24486.1"/>
    <property type="molecule type" value="Genomic_DNA"/>
</dbReference>
<accession>A0A0T5P8U9</accession>
<evidence type="ECO:0000313" key="2">
    <source>
        <dbReference type="EMBL" id="KRS17751.1"/>
    </source>
</evidence>
<protein>
    <recommendedName>
        <fullName evidence="6">Phospholipid-binding protein</fullName>
    </recommendedName>
</protein>
<dbReference type="Proteomes" id="UP000325785">
    <property type="component" value="Chromosome"/>
</dbReference>
<dbReference type="STRING" id="540747.SAMN04488031_10757"/>
<dbReference type="RefSeq" id="WP_074940355.1">
    <property type="nucleotide sequence ID" value="NZ_CP031598.1"/>
</dbReference>
<dbReference type="InterPro" id="IPR036610">
    <property type="entry name" value="PEBP-like_sf"/>
</dbReference>
<evidence type="ECO:0000256" key="1">
    <source>
        <dbReference type="SAM" id="SignalP"/>
    </source>
</evidence>
<evidence type="ECO:0008006" key="6">
    <source>
        <dbReference type="Google" id="ProtNLM"/>
    </source>
</evidence>
<reference evidence="2 4" key="1">
    <citation type="submission" date="2015-04" db="EMBL/GenBank/DDBJ databases">
        <title>The draft genome sequence of Roseovarius indicus B108T.</title>
        <authorList>
            <person name="Li G."/>
            <person name="Lai Q."/>
            <person name="Shao Z."/>
            <person name="Yan P."/>
        </authorList>
    </citation>
    <scope>NUCLEOTIDE SEQUENCE [LARGE SCALE GENOMIC DNA]</scope>
    <source>
        <strain evidence="2 4">B108</strain>
    </source>
</reference>
<evidence type="ECO:0000313" key="4">
    <source>
        <dbReference type="Proteomes" id="UP000051401"/>
    </source>
</evidence>
<dbReference type="AlphaFoldDB" id="A0A0T5P8U9"/>
<sequence>MRALLLSLAVLGLSATTAAAEFTISFQWGNTPACNNGRAKTTGNPAFVVRGLPAGTETVEFRMKDQNVPQYNHGGGKVRMSGNGTVPAGIFKYKGPCPPGQVHTYQWTATARKGSTVLGKATAARKFPE</sequence>
<feature type="signal peptide" evidence="1">
    <location>
        <begin position="1"/>
        <end position="19"/>
    </location>
</feature>
<proteinExistence type="predicted"/>
<dbReference type="KEGG" id="rid:RIdsm_00265"/>
<feature type="chain" id="PRO_5010437469" description="Phospholipid-binding protein" evidence="1">
    <location>
        <begin position="20"/>
        <end position="129"/>
    </location>
</feature>
<organism evidence="2 4">
    <name type="scientific">Roseovarius indicus</name>
    <dbReference type="NCBI Taxonomy" id="540747"/>
    <lineage>
        <taxon>Bacteria</taxon>
        <taxon>Pseudomonadati</taxon>
        <taxon>Pseudomonadota</taxon>
        <taxon>Alphaproteobacteria</taxon>
        <taxon>Rhodobacterales</taxon>
        <taxon>Roseobacteraceae</taxon>
        <taxon>Roseovarius</taxon>
    </lineage>
</organism>
<keyword evidence="4" id="KW-1185">Reference proteome</keyword>
<dbReference type="EMBL" id="LAXI01000006">
    <property type="protein sequence ID" value="KRS17751.1"/>
    <property type="molecule type" value="Genomic_DNA"/>
</dbReference>
<evidence type="ECO:0000313" key="5">
    <source>
        <dbReference type="Proteomes" id="UP000325785"/>
    </source>
</evidence>
<dbReference type="PATRIC" id="fig|540747.5.peg.5417"/>
<keyword evidence="1" id="KW-0732">Signal</keyword>